<gene>
    <name evidence="7" type="ORF">F2Z80_04540</name>
</gene>
<keyword evidence="2 5" id="KW-0812">Transmembrane</keyword>
<dbReference type="RefSeq" id="WP_150894028.1">
    <property type="nucleotide sequence ID" value="NZ_VXDD01000001.1"/>
</dbReference>
<accession>A0A5N3S8X3</accession>
<dbReference type="InterPro" id="IPR003807">
    <property type="entry name" value="DUF202"/>
</dbReference>
<comment type="subcellular location">
    <subcellularLocation>
        <location evidence="1">Endomembrane system</location>
        <topology evidence="1">Multi-pass membrane protein</topology>
    </subcellularLocation>
</comment>
<evidence type="ECO:0000256" key="1">
    <source>
        <dbReference type="ARBA" id="ARBA00004127"/>
    </source>
</evidence>
<evidence type="ECO:0000256" key="5">
    <source>
        <dbReference type="SAM" id="Phobius"/>
    </source>
</evidence>
<dbReference type="AlphaFoldDB" id="A0A5N3S8X3"/>
<dbReference type="GO" id="GO:0012505">
    <property type="term" value="C:endomembrane system"/>
    <property type="evidence" value="ECO:0007669"/>
    <property type="project" value="UniProtKB-SubCell"/>
</dbReference>
<keyword evidence="4 5" id="KW-0472">Membrane</keyword>
<feature type="transmembrane region" description="Helical" evidence="5">
    <location>
        <begin position="76"/>
        <end position="94"/>
    </location>
</feature>
<sequence>MTPLVSDDKLQVERTILSWFRTMFVSALSVLFLFKLVILHHSIYMLVALMFSCVSCFLIYYAGLRVATLPIVVKARCYRLISISLVLAICFYGIA</sequence>
<dbReference type="EMBL" id="VXDD01000001">
    <property type="protein sequence ID" value="KAB0303274.1"/>
    <property type="molecule type" value="Genomic_DNA"/>
</dbReference>
<comment type="caution">
    <text evidence="7">The sequence shown here is derived from an EMBL/GenBank/DDBJ whole genome shotgun (WGS) entry which is preliminary data.</text>
</comment>
<evidence type="ECO:0000313" key="8">
    <source>
        <dbReference type="Proteomes" id="UP000326687"/>
    </source>
</evidence>
<dbReference type="Pfam" id="PF02656">
    <property type="entry name" value="DUF202"/>
    <property type="match status" value="1"/>
</dbReference>
<proteinExistence type="predicted"/>
<reference evidence="7 8" key="1">
    <citation type="submission" date="2019-09" db="EMBL/GenBank/DDBJ databases">
        <title>Vibrio Fortis S7-72.</title>
        <authorList>
            <person name="Das S.K."/>
        </authorList>
    </citation>
    <scope>NUCLEOTIDE SEQUENCE [LARGE SCALE GENOMIC DNA]</scope>
    <source>
        <strain evidence="7 8">S7-72</strain>
    </source>
</reference>
<feature type="transmembrane region" description="Helical" evidence="5">
    <location>
        <begin position="43"/>
        <end position="64"/>
    </location>
</feature>
<evidence type="ECO:0000256" key="3">
    <source>
        <dbReference type="ARBA" id="ARBA00022989"/>
    </source>
</evidence>
<name>A0A5N3S8X3_9VIBR</name>
<feature type="domain" description="DUF202" evidence="6">
    <location>
        <begin position="7"/>
        <end position="66"/>
    </location>
</feature>
<organism evidence="7 8">
    <name type="scientific">Vibrio fortis</name>
    <dbReference type="NCBI Taxonomy" id="212667"/>
    <lineage>
        <taxon>Bacteria</taxon>
        <taxon>Pseudomonadati</taxon>
        <taxon>Pseudomonadota</taxon>
        <taxon>Gammaproteobacteria</taxon>
        <taxon>Vibrionales</taxon>
        <taxon>Vibrionaceae</taxon>
        <taxon>Vibrio</taxon>
    </lineage>
</organism>
<feature type="transmembrane region" description="Helical" evidence="5">
    <location>
        <begin position="19"/>
        <end position="37"/>
    </location>
</feature>
<evidence type="ECO:0000313" key="7">
    <source>
        <dbReference type="EMBL" id="KAB0303274.1"/>
    </source>
</evidence>
<protein>
    <submittedName>
        <fullName evidence="7">DUF202 domain-containing protein</fullName>
    </submittedName>
</protein>
<evidence type="ECO:0000259" key="6">
    <source>
        <dbReference type="Pfam" id="PF02656"/>
    </source>
</evidence>
<evidence type="ECO:0000256" key="4">
    <source>
        <dbReference type="ARBA" id="ARBA00023136"/>
    </source>
</evidence>
<keyword evidence="3 5" id="KW-1133">Transmembrane helix</keyword>
<dbReference type="Proteomes" id="UP000326687">
    <property type="component" value="Unassembled WGS sequence"/>
</dbReference>
<evidence type="ECO:0000256" key="2">
    <source>
        <dbReference type="ARBA" id="ARBA00022692"/>
    </source>
</evidence>